<proteinExistence type="inferred from homology"/>
<sequence>MTNNNATNNIASNDGERELVITRTFDAPRELVFKAWTDPVHLQHWWGPKGFSFGVAKLDLRPGGIFHYSMRSPDGHEMWGKFIFQEIVAPEKIVFVNSFADEKGNITRAPFSPTWPLEVLNTLTLSENDGKTSLILRGGPINATEEEHRTFEAGFESMKQGFSGTFDQLADYLARMYPTRI</sequence>
<dbReference type="CDD" id="cd07814">
    <property type="entry name" value="SRPBCC_CalC_Aha1-like"/>
    <property type="match status" value="1"/>
</dbReference>
<evidence type="ECO:0000313" key="4">
    <source>
        <dbReference type="Proteomes" id="UP001057291"/>
    </source>
</evidence>
<feature type="domain" description="Activator of Hsp90 ATPase homologue 1/2-like C-terminal" evidence="2">
    <location>
        <begin position="26"/>
        <end position="173"/>
    </location>
</feature>
<dbReference type="SUPFAM" id="SSF55961">
    <property type="entry name" value="Bet v1-like"/>
    <property type="match status" value="1"/>
</dbReference>
<comment type="caution">
    <text evidence="3">The sequence shown here is derived from an EMBL/GenBank/DDBJ whole genome shotgun (WGS) entry which is preliminary data.</text>
</comment>
<dbReference type="InterPro" id="IPR023393">
    <property type="entry name" value="START-like_dom_sf"/>
</dbReference>
<comment type="similarity">
    <text evidence="1">Belongs to the AHA1 family.</text>
</comment>
<reference evidence="3" key="1">
    <citation type="journal article" date="2023" name="Int. J. Syst. Evol. Microbiol.">
        <title>Collibacillus ludicampi gen. nov., sp. nov., a new soil bacterium of the family Alicyclobacillaceae.</title>
        <authorList>
            <person name="Jojima T."/>
            <person name="Ioku Y."/>
            <person name="Fukuta Y."/>
            <person name="Shirasaka N."/>
            <person name="Matsumura Y."/>
            <person name="Mori M."/>
        </authorList>
    </citation>
    <scope>NUCLEOTIDE SEQUENCE</scope>
    <source>
        <strain evidence="3">TP075</strain>
    </source>
</reference>
<dbReference type="AlphaFoldDB" id="A0AAV4LAM6"/>
<dbReference type="EMBL" id="BOQE01000001">
    <property type="protein sequence ID" value="GIM44867.1"/>
    <property type="molecule type" value="Genomic_DNA"/>
</dbReference>
<evidence type="ECO:0000256" key="1">
    <source>
        <dbReference type="ARBA" id="ARBA00006817"/>
    </source>
</evidence>
<dbReference type="Pfam" id="PF08327">
    <property type="entry name" value="AHSA1"/>
    <property type="match status" value="1"/>
</dbReference>
<accession>A0AAV4LAM6</accession>
<gene>
    <name evidence="3" type="ORF">DNHGIG_04160</name>
</gene>
<organism evidence="3 4">
    <name type="scientific">Collibacillus ludicampi</name>
    <dbReference type="NCBI Taxonomy" id="2771369"/>
    <lineage>
        <taxon>Bacteria</taxon>
        <taxon>Bacillati</taxon>
        <taxon>Bacillota</taxon>
        <taxon>Bacilli</taxon>
        <taxon>Bacillales</taxon>
        <taxon>Alicyclobacillaceae</taxon>
        <taxon>Collibacillus</taxon>
    </lineage>
</organism>
<protein>
    <recommendedName>
        <fullName evidence="2">Activator of Hsp90 ATPase homologue 1/2-like C-terminal domain-containing protein</fullName>
    </recommendedName>
</protein>
<keyword evidence="4" id="KW-1185">Reference proteome</keyword>
<dbReference type="Gene3D" id="3.30.530.20">
    <property type="match status" value="1"/>
</dbReference>
<dbReference type="RefSeq" id="WP_282198120.1">
    <property type="nucleotide sequence ID" value="NZ_BOQE01000001.1"/>
</dbReference>
<evidence type="ECO:0000313" key="3">
    <source>
        <dbReference type="EMBL" id="GIM44867.1"/>
    </source>
</evidence>
<evidence type="ECO:0000259" key="2">
    <source>
        <dbReference type="Pfam" id="PF08327"/>
    </source>
</evidence>
<dbReference type="InterPro" id="IPR013538">
    <property type="entry name" value="ASHA1/2-like_C"/>
</dbReference>
<name>A0AAV4LAM6_9BACL</name>
<dbReference type="Proteomes" id="UP001057291">
    <property type="component" value="Unassembled WGS sequence"/>
</dbReference>